<protein>
    <submittedName>
        <fullName evidence="1">Uncharacterized protein</fullName>
    </submittedName>
</protein>
<evidence type="ECO:0000313" key="2">
    <source>
        <dbReference type="Proteomes" id="UP000284242"/>
    </source>
</evidence>
<dbReference type="EMBL" id="QRVV01000131">
    <property type="protein sequence ID" value="RGS67781.1"/>
    <property type="molecule type" value="Genomic_DNA"/>
</dbReference>
<dbReference type="Proteomes" id="UP000284242">
    <property type="component" value="Unassembled WGS sequence"/>
</dbReference>
<comment type="caution">
    <text evidence="1">The sequence shown here is derived from an EMBL/GenBank/DDBJ whole genome shotgun (WGS) entry which is preliminary data.</text>
</comment>
<dbReference type="AlphaFoldDB" id="A0A412KGS2"/>
<evidence type="ECO:0000313" key="1">
    <source>
        <dbReference type="EMBL" id="RGS67781.1"/>
    </source>
</evidence>
<reference evidence="1 2" key="1">
    <citation type="submission" date="2018-08" db="EMBL/GenBank/DDBJ databases">
        <title>A genome reference for cultivated species of the human gut microbiota.</title>
        <authorList>
            <person name="Zou Y."/>
            <person name="Xue W."/>
            <person name="Luo G."/>
        </authorList>
    </citation>
    <scope>NUCLEOTIDE SEQUENCE [LARGE SCALE GENOMIC DNA]</scope>
    <source>
        <strain evidence="1 2">AF21-24</strain>
    </source>
</reference>
<proteinExistence type="predicted"/>
<organism evidence="1 2">
    <name type="scientific">Blautia obeum</name>
    <dbReference type="NCBI Taxonomy" id="40520"/>
    <lineage>
        <taxon>Bacteria</taxon>
        <taxon>Bacillati</taxon>
        <taxon>Bacillota</taxon>
        <taxon>Clostridia</taxon>
        <taxon>Lachnospirales</taxon>
        <taxon>Lachnospiraceae</taxon>
        <taxon>Blautia</taxon>
    </lineage>
</organism>
<gene>
    <name evidence="1" type="ORF">DWX77_16490</name>
</gene>
<sequence length="83" mass="9583">MRVYILALQNRIYFAEKLLEDIKNARIISKPFVDETVTEIATDVKRRIAGADIILAIIDEKSNNSVMFNTELQLALMESRKNR</sequence>
<feature type="non-terminal residue" evidence="1">
    <location>
        <position position="83"/>
    </location>
</feature>
<accession>A0A412KGS2</accession>
<name>A0A412KGS2_9FIRM</name>